<reference evidence="3" key="1">
    <citation type="submission" date="2017-09" db="EMBL/GenBank/DDBJ databases">
        <title>Depth-based differentiation of microbial function through sediment-hosted aquifers and enrichment of novel symbionts in the deep terrestrial subsurface.</title>
        <authorList>
            <person name="Probst A.J."/>
            <person name="Ladd B."/>
            <person name="Jarett J.K."/>
            <person name="Geller-Mcgrath D.E."/>
            <person name="Sieber C.M.K."/>
            <person name="Emerson J.B."/>
            <person name="Anantharaman K."/>
            <person name="Thomas B.C."/>
            <person name="Malmstrom R."/>
            <person name="Stieglmeier M."/>
            <person name="Klingl A."/>
            <person name="Woyke T."/>
            <person name="Ryan C.M."/>
            <person name="Banfield J.F."/>
        </authorList>
    </citation>
    <scope>NUCLEOTIDE SEQUENCE [LARGE SCALE GENOMIC DNA]</scope>
</reference>
<accession>A0A2M7TEQ7</accession>
<protein>
    <recommendedName>
        <fullName evidence="4">Polysaccharide chain length determinant N-terminal domain-containing protein</fullName>
    </recommendedName>
</protein>
<feature type="transmembrane region" description="Helical" evidence="1">
    <location>
        <begin position="174"/>
        <end position="194"/>
    </location>
</feature>
<gene>
    <name evidence="2" type="ORF">COY32_07040</name>
</gene>
<feature type="transmembrane region" description="Helical" evidence="1">
    <location>
        <begin position="15"/>
        <end position="35"/>
    </location>
</feature>
<organism evidence="2 3">
    <name type="scientific">candidate division WWE3 bacterium CG_4_10_14_0_2_um_filter_41_14</name>
    <dbReference type="NCBI Taxonomy" id="1975072"/>
    <lineage>
        <taxon>Bacteria</taxon>
        <taxon>Katanobacteria</taxon>
    </lineage>
</organism>
<evidence type="ECO:0000256" key="1">
    <source>
        <dbReference type="SAM" id="Phobius"/>
    </source>
</evidence>
<name>A0A2M7TEQ7_UNCKA</name>
<comment type="caution">
    <text evidence="2">The sequence shown here is derived from an EMBL/GenBank/DDBJ whole genome shotgun (WGS) entry which is preliminary data.</text>
</comment>
<evidence type="ECO:0008006" key="4">
    <source>
        <dbReference type="Google" id="ProtNLM"/>
    </source>
</evidence>
<dbReference type="Proteomes" id="UP000228920">
    <property type="component" value="Unassembled WGS sequence"/>
</dbReference>
<evidence type="ECO:0000313" key="3">
    <source>
        <dbReference type="Proteomes" id="UP000228920"/>
    </source>
</evidence>
<keyword evidence="1" id="KW-0472">Membrane</keyword>
<evidence type="ECO:0000313" key="2">
    <source>
        <dbReference type="EMBL" id="PIZ44113.1"/>
    </source>
</evidence>
<sequence length="204" mass="22087">MTLAQIVQTLKKSQVSLLGVSFVISVVVFVVLLKLPSQYAASTSLYIHNTTVADPASFSYDGYYAQLAAEGYTDTVVGLFETPELSQTIESAFLQGTYTDTPKITSLDVKKIAPQIVSVVYTSSDENLSLDMVTVASESVISLVSMLNEKDALKFSAQPLSDIPDIKVVTYSPLLFSIVSFLLVLIGGGLLVLINEYLRGNEQK</sequence>
<dbReference type="EMBL" id="PFNL01000196">
    <property type="protein sequence ID" value="PIZ44113.1"/>
    <property type="molecule type" value="Genomic_DNA"/>
</dbReference>
<keyword evidence="1" id="KW-0812">Transmembrane</keyword>
<proteinExistence type="predicted"/>
<dbReference type="AlphaFoldDB" id="A0A2M7TEQ7"/>
<keyword evidence="1" id="KW-1133">Transmembrane helix</keyword>